<evidence type="ECO:0000313" key="2">
    <source>
        <dbReference type="EMBL" id="RVX43074.1"/>
    </source>
</evidence>
<name>A0A438MBH0_9ACTN</name>
<protein>
    <submittedName>
        <fullName evidence="2">Uncharacterized protein DUF3455</fullName>
    </submittedName>
</protein>
<organism evidence="2 3">
    <name type="scientific">Nonomuraea polychroma</name>
    <dbReference type="NCBI Taxonomy" id="46176"/>
    <lineage>
        <taxon>Bacteria</taxon>
        <taxon>Bacillati</taxon>
        <taxon>Actinomycetota</taxon>
        <taxon>Actinomycetes</taxon>
        <taxon>Streptosporangiales</taxon>
        <taxon>Streptosporangiaceae</taxon>
        <taxon>Nonomuraea</taxon>
    </lineage>
</organism>
<evidence type="ECO:0000313" key="3">
    <source>
        <dbReference type="Proteomes" id="UP000284824"/>
    </source>
</evidence>
<reference evidence="2 3" key="1">
    <citation type="submission" date="2019-01" db="EMBL/GenBank/DDBJ databases">
        <title>Sequencing the genomes of 1000 actinobacteria strains.</title>
        <authorList>
            <person name="Klenk H.-P."/>
        </authorList>
    </citation>
    <scope>NUCLEOTIDE SEQUENCE [LARGE SCALE GENOMIC DNA]</scope>
    <source>
        <strain evidence="2 3">DSM 43925</strain>
    </source>
</reference>
<sequence>MPWRGCVGIDVTRTPNGTANIPELVLDDTQSASGTGLLAHTTQILRLSTTGGLAPNDTCQPGTQAKVPYGADYIVLGQGLTKGTPVPSPWQALPGRRGAQSSRPRRRPPRRGTPARPARDKRPAAQGARAAGRPCVRERVAGCAADRRGDQARNHGTRPTRPVRRRADGRCHFARGKGP</sequence>
<proteinExistence type="predicted"/>
<gene>
    <name evidence="2" type="ORF">EDD27_5743</name>
</gene>
<accession>A0A438MBH0</accession>
<dbReference type="EMBL" id="SAUN01000001">
    <property type="protein sequence ID" value="RVX43074.1"/>
    <property type="molecule type" value="Genomic_DNA"/>
</dbReference>
<feature type="compositionally biased region" description="Basic and acidic residues" evidence="1">
    <location>
        <begin position="135"/>
        <end position="153"/>
    </location>
</feature>
<dbReference type="InterPro" id="IPR021851">
    <property type="entry name" value="DUF3455"/>
</dbReference>
<dbReference type="Pfam" id="PF11937">
    <property type="entry name" value="DUF3455"/>
    <property type="match status" value="1"/>
</dbReference>
<dbReference type="AlphaFoldDB" id="A0A438MBH0"/>
<keyword evidence="3" id="KW-1185">Reference proteome</keyword>
<feature type="region of interest" description="Disordered" evidence="1">
    <location>
        <begin position="80"/>
        <end position="179"/>
    </location>
</feature>
<feature type="compositionally biased region" description="Low complexity" evidence="1">
    <location>
        <begin position="124"/>
        <end position="134"/>
    </location>
</feature>
<feature type="compositionally biased region" description="Basic residues" evidence="1">
    <location>
        <begin position="155"/>
        <end position="164"/>
    </location>
</feature>
<comment type="caution">
    <text evidence="2">The sequence shown here is derived from an EMBL/GenBank/DDBJ whole genome shotgun (WGS) entry which is preliminary data.</text>
</comment>
<dbReference type="Proteomes" id="UP000284824">
    <property type="component" value="Unassembled WGS sequence"/>
</dbReference>
<evidence type="ECO:0000256" key="1">
    <source>
        <dbReference type="SAM" id="MobiDB-lite"/>
    </source>
</evidence>
<dbReference type="OrthoDB" id="8901345at2"/>